<organism evidence="2">
    <name type="scientific">Ditylum brightwellii</name>
    <dbReference type="NCBI Taxonomy" id="49249"/>
    <lineage>
        <taxon>Eukaryota</taxon>
        <taxon>Sar</taxon>
        <taxon>Stramenopiles</taxon>
        <taxon>Ochrophyta</taxon>
        <taxon>Bacillariophyta</taxon>
        <taxon>Mediophyceae</taxon>
        <taxon>Lithodesmiophycidae</taxon>
        <taxon>Lithodesmiales</taxon>
        <taxon>Lithodesmiaceae</taxon>
        <taxon>Ditylum</taxon>
    </lineage>
</organism>
<dbReference type="EMBL" id="HBNS01027417">
    <property type="protein sequence ID" value="CAE4619885.1"/>
    <property type="molecule type" value="Transcribed_RNA"/>
</dbReference>
<evidence type="ECO:0000313" key="2">
    <source>
        <dbReference type="EMBL" id="CAE4619885.1"/>
    </source>
</evidence>
<evidence type="ECO:0000259" key="1">
    <source>
        <dbReference type="Pfam" id="PF13472"/>
    </source>
</evidence>
<dbReference type="InterPro" id="IPR036514">
    <property type="entry name" value="SGNH_hydro_sf"/>
</dbReference>
<proteinExistence type="predicted"/>
<gene>
    <name evidence="2" type="ORF">DBRI00130_LOCUS21543</name>
</gene>
<feature type="domain" description="SGNH hydrolase-type esterase" evidence="1">
    <location>
        <begin position="7"/>
        <end position="148"/>
    </location>
</feature>
<protein>
    <recommendedName>
        <fullName evidence="1">SGNH hydrolase-type esterase domain-containing protein</fullName>
    </recommendedName>
</protein>
<reference evidence="2" key="1">
    <citation type="submission" date="2021-01" db="EMBL/GenBank/DDBJ databases">
        <authorList>
            <person name="Corre E."/>
            <person name="Pelletier E."/>
            <person name="Niang G."/>
            <person name="Scheremetjew M."/>
            <person name="Finn R."/>
            <person name="Kale V."/>
            <person name="Holt S."/>
            <person name="Cochrane G."/>
            <person name="Meng A."/>
            <person name="Brown T."/>
            <person name="Cohen L."/>
        </authorList>
    </citation>
    <scope>NUCLEOTIDE SEQUENCE</scope>
    <source>
        <strain evidence="2">GSO104</strain>
    </source>
</reference>
<dbReference type="Gene3D" id="3.40.50.1110">
    <property type="entry name" value="SGNH hydrolase"/>
    <property type="match status" value="1"/>
</dbReference>
<dbReference type="SUPFAM" id="SSF52266">
    <property type="entry name" value="SGNH hydrolase"/>
    <property type="match status" value="1"/>
</dbReference>
<dbReference type="AlphaFoldDB" id="A0A7S4RMZ3"/>
<dbReference type="InterPro" id="IPR013830">
    <property type="entry name" value="SGNH_hydro"/>
</dbReference>
<name>A0A7S4RMZ3_9STRA</name>
<dbReference type="Pfam" id="PF13472">
    <property type="entry name" value="Lipase_GDSL_2"/>
    <property type="match status" value="1"/>
</dbReference>
<sequence>MNGEIPPNLNPAVFWITIGTNDFLKTQCSEEVVLLGILRIVEEIQYQKPSSIIVINSILPISTRSNGVLDDRGPFRKVKTTVVHDSNIWWPAIVSVNNELEKFASEQHNVKYFDANKVFVEERSDGTYIVEGTMMRANVHPSKEGHKAWGKAITERLDIILNKKHEI</sequence>
<accession>A0A7S4RMZ3</accession>